<protein>
    <recommendedName>
        <fullName evidence="1">Heterokaryon incompatibility domain-containing protein</fullName>
    </recommendedName>
</protein>
<dbReference type="PANTHER" id="PTHR33112:SF1">
    <property type="entry name" value="HETEROKARYON INCOMPATIBILITY DOMAIN-CONTAINING PROTEIN"/>
    <property type="match status" value="1"/>
</dbReference>
<accession>A0A2S6BY88</accession>
<keyword evidence="3" id="KW-1185">Reference proteome</keyword>
<dbReference type="OrthoDB" id="5428863at2759"/>
<organism evidence="2 3">
    <name type="scientific">Cercospora berteroae</name>
    <dbReference type="NCBI Taxonomy" id="357750"/>
    <lineage>
        <taxon>Eukaryota</taxon>
        <taxon>Fungi</taxon>
        <taxon>Dikarya</taxon>
        <taxon>Ascomycota</taxon>
        <taxon>Pezizomycotina</taxon>
        <taxon>Dothideomycetes</taxon>
        <taxon>Dothideomycetidae</taxon>
        <taxon>Mycosphaerellales</taxon>
        <taxon>Mycosphaerellaceae</taxon>
        <taxon>Cercospora</taxon>
    </lineage>
</organism>
<dbReference type="Proteomes" id="UP000237631">
    <property type="component" value="Unassembled WGS sequence"/>
</dbReference>
<name>A0A2S6BY88_9PEZI</name>
<dbReference type="Pfam" id="PF06985">
    <property type="entry name" value="HET"/>
    <property type="match status" value="1"/>
</dbReference>
<gene>
    <name evidence="2" type="ORF">CBER1_10307</name>
</gene>
<evidence type="ECO:0000313" key="3">
    <source>
        <dbReference type="Proteomes" id="UP000237631"/>
    </source>
</evidence>
<evidence type="ECO:0000313" key="2">
    <source>
        <dbReference type="EMBL" id="PPJ52437.1"/>
    </source>
</evidence>
<dbReference type="AlphaFoldDB" id="A0A2S6BY88"/>
<dbReference type="EMBL" id="PNEN01001696">
    <property type="protein sequence ID" value="PPJ52437.1"/>
    <property type="molecule type" value="Genomic_DNA"/>
</dbReference>
<dbReference type="PANTHER" id="PTHR33112">
    <property type="entry name" value="DOMAIN PROTEIN, PUTATIVE-RELATED"/>
    <property type="match status" value="1"/>
</dbReference>
<dbReference type="InterPro" id="IPR023213">
    <property type="entry name" value="CAT-like_dom_sf"/>
</dbReference>
<proteinExistence type="predicted"/>
<feature type="domain" description="Heterokaryon incompatibility" evidence="1">
    <location>
        <begin position="191"/>
        <end position="334"/>
    </location>
</feature>
<sequence length="1118" mass="123971">MAARAPRICSRCSKLKFDTTPQARKTHLLGRPPKWSRGCIVCAYLAILAGIERVPQYTDPLDDEPIYHILPFSTSTIFEDPPTVRLRSPANPLSFAVIEADNVDDADGQQLFNCVRSRGWASSVPSAKSVTAFSARLLDSSMDFGFVKAQLKSCRDNHHACRSNFQRPMETIKLIDCTTRRIFERKRGEPYLTLSYVNRSVNFDVTRHIRGQALVAPPALYSDAMNLTTKLGYKYLWIDNYCIPQPPPGQQFAKGSPEKAKRKEQVQQMDQIYTRSDLTIIAPDFLDSLPRVSQAGSSSKVFQVGGLPFVLCPPTPRYDIENSECSERGWCYQEATLAVRRVVVLKDQVYFKCKITHALESLHGIIDPYILVTQPQPRCNEPAEFHRWNEFEVFANLDQKRPDSLNHVYNHIAEYTKRRFTQYDDILEATAGLRNQFKMLYPELLTISGIPVLPRSNRETSSCLDRFVTALCWKTAFDCDRRPGFPSWSWTGYYRPGFIAGRPLEHALGAVNPYLDTEERSLVANPSVKISLNIPELQGLSNVLVNDSLPQALQKAGLELTSEPTQLGIEAQAIDVQFQQWLHDLPGDTQSPYGHAAISACFPKVGPDDIAMIVSRQASQITQPVETPPPTVSDDVVYPLFMLDDTKTLRGIVVTWTLRFNDVLDPDQLHNALTKLLEIGDWRKIGGRLRMKKDGRLEIHAPRSFTAEQPAATYSHQRFDTNVEDHPLARTLPNATTTSSVHVGPDGFRTFAAGPSAPTTLTDFLDKDKPMLSLHVTSFNDATLVGLSWPHVLMDVMGQQALVRGWSMVLAGREAEVPACIGANEDVIAEAATSPASTVEEYALGKLRMGAMGMIKFGARFAWDLFWNTAVETRTICIPSSAMSRLYSEAQQSFTTSAAGTAKPFTPFFSEGDVLTAFFARQVVSSLPQPRAVTILHALNARFRLPALKSSTGVYIQNMAVAACAYLSADLVQGPLGPAALQNRANLLEQATEHQVLAALHELHEQHQKKPGVDPNILSGDPNAVLMPFTNWTRANLFEAVDFSPAIVESGESEETRSSPPGTMVYHHAASMQSNSAARNVIVMLGKDLASNYWVTGVQLTTAAWAKIENALAALDAK</sequence>
<comment type="caution">
    <text evidence="2">The sequence shown here is derived from an EMBL/GenBank/DDBJ whole genome shotgun (WGS) entry which is preliminary data.</text>
</comment>
<dbReference type="Gene3D" id="3.30.559.10">
    <property type="entry name" value="Chloramphenicol acetyltransferase-like domain"/>
    <property type="match status" value="2"/>
</dbReference>
<evidence type="ECO:0000259" key="1">
    <source>
        <dbReference type="Pfam" id="PF06985"/>
    </source>
</evidence>
<reference evidence="3" key="1">
    <citation type="journal article" date="2017" name="bioRxiv">
        <title>Conservation of a gene cluster reveals novel cercosporin biosynthetic mechanisms and extends production to the genus Colletotrichum.</title>
        <authorList>
            <person name="de Jonge R."/>
            <person name="Ebert M.K."/>
            <person name="Huitt-Roehl C.R."/>
            <person name="Pal P."/>
            <person name="Suttle J.C."/>
            <person name="Spanner R.E."/>
            <person name="Neubauer J.D."/>
            <person name="Jurick W.M.II."/>
            <person name="Stott K.A."/>
            <person name="Secor G.A."/>
            <person name="Thomma B.P.H.J."/>
            <person name="Van de Peer Y."/>
            <person name="Townsend C.A."/>
            <person name="Bolton M.D."/>
        </authorList>
    </citation>
    <scope>NUCLEOTIDE SEQUENCE [LARGE SCALE GENOMIC DNA]</scope>
    <source>
        <strain evidence="3">CBS538.71</strain>
    </source>
</reference>
<dbReference type="InterPro" id="IPR010730">
    <property type="entry name" value="HET"/>
</dbReference>